<reference evidence="7 8" key="1">
    <citation type="journal article" date="2012" name="Genome Biol.">
        <title>Sequencing three crocodilian genomes to illuminate the evolution of archosaurs and amniotes.</title>
        <authorList>
            <person name="St John J.A."/>
            <person name="Braun E.L."/>
            <person name="Isberg S.R."/>
            <person name="Miles L.G."/>
            <person name="Chong A.Y."/>
            <person name="Gongora J."/>
            <person name="Dalzell P."/>
            <person name="Moran C."/>
            <person name="Bed'hom B."/>
            <person name="Abzhanov A."/>
            <person name="Burgess S.C."/>
            <person name="Cooksey A.M."/>
            <person name="Castoe T.A."/>
            <person name="Crawford N.G."/>
            <person name="Densmore L.D."/>
            <person name="Drew J.C."/>
            <person name="Edwards S.V."/>
            <person name="Faircloth B.C."/>
            <person name="Fujita M.K."/>
            <person name="Greenwold M.J."/>
            <person name="Hoffmann F.G."/>
            <person name="Howard J.M."/>
            <person name="Iguchi T."/>
            <person name="Janes D.E."/>
            <person name="Khan S.Y."/>
            <person name="Kohno S."/>
            <person name="de Koning A.J."/>
            <person name="Lance S.L."/>
            <person name="McCarthy F.M."/>
            <person name="McCormack J.E."/>
            <person name="Merchant M.E."/>
            <person name="Peterson D.G."/>
            <person name="Pollock D.D."/>
            <person name="Pourmand N."/>
            <person name="Raney B.J."/>
            <person name="Roessler K.A."/>
            <person name="Sanford J.R."/>
            <person name="Sawyer R.H."/>
            <person name="Schmidt C.J."/>
            <person name="Triplett E.W."/>
            <person name="Tuberville T.D."/>
            <person name="Venegas-Anaya M."/>
            <person name="Howard J.T."/>
            <person name="Jarvis E.D."/>
            <person name="Guillette L.J.Jr."/>
            <person name="Glenn T.C."/>
            <person name="Green R.E."/>
            <person name="Ray D.A."/>
        </authorList>
    </citation>
    <scope>NUCLEOTIDE SEQUENCE [LARGE SCALE GENOMIC DNA]</scope>
    <source>
        <strain evidence="7">KSC_2009_1</strain>
    </source>
</reference>
<keyword evidence="3" id="KW-0812">Transmembrane</keyword>
<dbReference type="AlphaFoldDB" id="A0A151NAP0"/>
<dbReference type="PANTHER" id="PTHR22730:SF4">
    <property type="entry name" value="PROMININ-1-A-LIKE"/>
    <property type="match status" value="1"/>
</dbReference>
<comment type="similarity">
    <text evidence="2">Belongs to the prominin family.</text>
</comment>
<dbReference type="GO" id="GO:0031528">
    <property type="term" value="C:microvillus membrane"/>
    <property type="evidence" value="ECO:0007669"/>
    <property type="project" value="UniProtKB-SubCell"/>
</dbReference>
<dbReference type="GO" id="GO:0071914">
    <property type="term" value="C:prominosome"/>
    <property type="evidence" value="ECO:0007669"/>
    <property type="project" value="TreeGrafter"/>
</dbReference>
<evidence type="ECO:0000256" key="4">
    <source>
        <dbReference type="ARBA" id="ARBA00022989"/>
    </source>
</evidence>
<dbReference type="EMBL" id="AKHW03003659">
    <property type="protein sequence ID" value="KYO33807.1"/>
    <property type="molecule type" value="Genomic_DNA"/>
</dbReference>
<dbReference type="Proteomes" id="UP000050525">
    <property type="component" value="Unassembled WGS sequence"/>
</dbReference>
<evidence type="ECO:0000256" key="2">
    <source>
        <dbReference type="ARBA" id="ARBA00006058"/>
    </source>
</evidence>
<name>A0A151NAP0_ALLMI</name>
<proteinExistence type="inferred from homology"/>
<dbReference type="Pfam" id="PF05478">
    <property type="entry name" value="Prominin"/>
    <property type="match status" value="1"/>
</dbReference>
<evidence type="ECO:0000313" key="8">
    <source>
        <dbReference type="Proteomes" id="UP000050525"/>
    </source>
</evidence>
<evidence type="ECO:0000256" key="6">
    <source>
        <dbReference type="ARBA" id="ARBA00023180"/>
    </source>
</evidence>
<keyword evidence="4" id="KW-1133">Transmembrane helix</keyword>
<dbReference type="PANTHER" id="PTHR22730">
    <property type="entry name" value="PROMININ PROM PROTEIN"/>
    <property type="match status" value="1"/>
</dbReference>
<keyword evidence="5" id="KW-0472">Membrane</keyword>
<keyword evidence="6" id="KW-0325">Glycoprotein</keyword>
<evidence type="ECO:0000256" key="3">
    <source>
        <dbReference type="ARBA" id="ARBA00022692"/>
    </source>
</evidence>
<organism evidence="7 8">
    <name type="scientific">Alligator mississippiensis</name>
    <name type="common">American alligator</name>
    <dbReference type="NCBI Taxonomy" id="8496"/>
    <lineage>
        <taxon>Eukaryota</taxon>
        <taxon>Metazoa</taxon>
        <taxon>Chordata</taxon>
        <taxon>Craniata</taxon>
        <taxon>Vertebrata</taxon>
        <taxon>Euteleostomi</taxon>
        <taxon>Archelosauria</taxon>
        <taxon>Archosauria</taxon>
        <taxon>Crocodylia</taxon>
        <taxon>Alligatoridae</taxon>
        <taxon>Alligatorinae</taxon>
        <taxon>Alligator</taxon>
    </lineage>
</organism>
<dbReference type="GO" id="GO:0009986">
    <property type="term" value="C:cell surface"/>
    <property type="evidence" value="ECO:0007669"/>
    <property type="project" value="TreeGrafter"/>
</dbReference>
<dbReference type="GO" id="GO:0015485">
    <property type="term" value="F:cholesterol binding"/>
    <property type="evidence" value="ECO:0007669"/>
    <property type="project" value="TreeGrafter"/>
</dbReference>
<protein>
    <submittedName>
        <fullName evidence="7">Uncharacterized protein</fullName>
    </submittedName>
</protein>
<evidence type="ECO:0000256" key="5">
    <source>
        <dbReference type="ARBA" id="ARBA00023136"/>
    </source>
</evidence>
<comment type="caution">
    <text evidence="7">The sequence shown here is derived from an EMBL/GenBank/DDBJ whole genome shotgun (WGS) entry which is preliminary data.</text>
</comment>
<sequence length="140" mass="15675">MPLSPQTWTSCARICRDLESCGQPCEPRPQCPRAPANLSLMPNAGHQLDLLDNLTRSDPQAVIQQANRSLHDTPQRVENETRDLVVEAQAQLDQIRGELWQVRAKLSNLDALSNVSATLHNVTRSAAHYEPVVQAVDRYR</sequence>
<keyword evidence="8" id="KW-1185">Reference proteome</keyword>
<dbReference type="InterPro" id="IPR008795">
    <property type="entry name" value="Prominin"/>
</dbReference>
<evidence type="ECO:0000313" key="7">
    <source>
        <dbReference type="EMBL" id="KYO33807.1"/>
    </source>
</evidence>
<evidence type="ECO:0000256" key="1">
    <source>
        <dbReference type="ARBA" id="ARBA00004475"/>
    </source>
</evidence>
<dbReference type="GO" id="GO:0005929">
    <property type="term" value="C:cilium"/>
    <property type="evidence" value="ECO:0007669"/>
    <property type="project" value="TreeGrafter"/>
</dbReference>
<gene>
    <name evidence="7" type="ORF">Y1Q_0020498</name>
</gene>
<comment type="subcellular location">
    <subcellularLocation>
        <location evidence="1">Cell projection</location>
        <location evidence="1">Microvillus membrane</location>
        <topology evidence="1">Multi-pass membrane protein</topology>
    </subcellularLocation>
</comment>
<dbReference type="GO" id="GO:0016324">
    <property type="term" value="C:apical plasma membrane"/>
    <property type="evidence" value="ECO:0007669"/>
    <property type="project" value="TreeGrafter"/>
</dbReference>
<accession>A0A151NAP0</accession>